<keyword evidence="7" id="KW-0418">Kinase</keyword>
<feature type="transmembrane region" description="Helical" evidence="10">
    <location>
        <begin position="21"/>
        <end position="46"/>
    </location>
</feature>
<evidence type="ECO:0000256" key="10">
    <source>
        <dbReference type="SAM" id="Phobius"/>
    </source>
</evidence>
<dbReference type="InterPro" id="IPR029016">
    <property type="entry name" value="GAF-like_dom_sf"/>
</dbReference>
<evidence type="ECO:0000256" key="1">
    <source>
        <dbReference type="ARBA" id="ARBA00000085"/>
    </source>
</evidence>
<protein>
    <recommendedName>
        <fullName evidence="3">histidine kinase</fullName>
        <ecNumber evidence="3">2.7.13.3</ecNumber>
    </recommendedName>
</protein>
<evidence type="ECO:0000256" key="6">
    <source>
        <dbReference type="ARBA" id="ARBA00022692"/>
    </source>
</evidence>
<dbReference type="SUPFAM" id="SSF55874">
    <property type="entry name" value="ATPase domain of HSP90 chaperone/DNA topoisomerase II/histidine kinase"/>
    <property type="match status" value="1"/>
</dbReference>
<dbReference type="SUPFAM" id="SSF55781">
    <property type="entry name" value="GAF domain-like"/>
    <property type="match status" value="1"/>
</dbReference>
<dbReference type="InterPro" id="IPR003594">
    <property type="entry name" value="HATPase_dom"/>
</dbReference>
<dbReference type="Gene3D" id="3.30.565.10">
    <property type="entry name" value="Histidine kinase-like ATPase, C-terminal domain"/>
    <property type="match status" value="1"/>
</dbReference>
<gene>
    <name evidence="13" type="ORF">GCM10009682_17440</name>
</gene>
<dbReference type="InterPro" id="IPR005467">
    <property type="entry name" value="His_kinase_dom"/>
</dbReference>
<dbReference type="SMART" id="SM00304">
    <property type="entry name" value="HAMP"/>
    <property type="match status" value="1"/>
</dbReference>
<evidence type="ECO:0000256" key="2">
    <source>
        <dbReference type="ARBA" id="ARBA00004236"/>
    </source>
</evidence>
<dbReference type="InterPro" id="IPR050736">
    <property type="entry name" value="Sensor_HK_Regulatory"/>
</dbReference>
<dbReference type="InterPro" id="IPR004358">
    <property type="entry name" value="Sig_transdc_His_kin-like_C"/>
</dbReference>
<keyword evidence="10" id="KW-0472">Membrane</keyword>
<keyword evidence="14" id="KW-1185">Reference proteome</keyword>
<evidence type="ECO:0000256" key="7">
    <source>
        <dbReference type="ARBA" id="ARBA00022777"/>
    </source>
</evidence>
<dbReference type="PROSITE" id="PS50109">
    <property type="entry name" value="HIS_KIN"/>
    <property type="match status" value="1"/>
</dbReference>
<evidence type="ECO:0000256" key="9">
    <source>
        <dbReference type="ARBA" id="ARBA00023012"/>
    </source>
</evidence>
<dbReference type="Gene3D" id="1.10.287.130">
    <property type="match status" value="1"/>
</dbReference>
<evidence type="ECO:0000313" key="13">
    <source>
        <dbReference type="EMBL" id="GAA1796207.1"/>
    </source>
</evidence>
<dbReference type="SMART" id="SM00387">
    <property type="entry name" value="HATPase_c"/>
    <property type="match status" value="1"/>
</dbReference>
<dbReference type="RefSeq" id="WP_344128199.1">
    <property type="nucleotide sequence ID" value="NZ_BAAALT010000041.1"/>
</dbReference>
<dbReference type="PANTHER" id="PTHR43711:SF1">
    <property type="entry name" value="HISTIDINE KINASE 1"/>
    <property type="match status" value="1"/>
</dbReference>
<evidence type="ECO:0000256" key="3">
    <source>
        <dbReference type="ARBA" id="ARBA00012438"/>
    </source>
</evidence>
<evidence type="ECO:0000259" key="12">
    <source>
        <dbReference type="PROSITE" id="PS50885"/>
    </source>
</evidence>
<evidence type="ECO:0000256" key="4">
    <source>
        <dbReference type="ARBA" id="ARBA00022553"/>
    </source>
</evidence>
<dbReference type="Pfam" id="PF00512">
    <property type="entry name" value="HisKA"/>
    <property type="match status" value="1"/>
</dbReference>
<keyword evidence="9" id="KW-0902">Two-component regulatory system</keyword>
<dbReference type="EC" id="2.7.13.3" evidence="3"/>
<dbReference type="SUPFAM" id="SSF47384">
    <property type="entry name" value="Homodimeric domain of signal transducing histidine kinase"/>
    <property type="match status" value="1"/>
</dbReference>
<sequence>MTRFRPRHREGRITVASLLRRSFAALVVLTLLGGAGAIFVALPLYLTARERMATVMQARSANADMKRAITSGQLALDGYLLTSDLKYRQVYWEAQRAYPQQVAELRSLTGGAEAAAIAEVAYQTEVWWSLADRCIIQDPAVISDKEIKEVLERFDYVAIATANLDSRLTTTATNTLADLDALARATLIGLAVLTAIAVAIVALIGWRATRRITTPLGQVVNAIDELARENVDVHVDAEEAPAEIAAVAEAVNEAADRSAMERRLLAETRNVSVAVRGHLSGAEATSAATRGLGHLLNVDHVLIRPSATAEVIATSATWSAPDAVGDPTTLVHATKEWPINEDPLYVVDASAEPDSSLTGQERDSLRAAGAGPAVTAAIGEGDERIGHLMAIKRLGHGTWTPLEIQVVRMIAADLGRALTHARLYAHEQELVQRLQDLDAAKTEFLSNISHDLRTPLTSVAGYLEVLLEEDTGPLNPTQTRMLTVVDRNVERLRMLIEDLLVMSRIESATMTMTLEPIDVGAVLEGACQTLAPNARMASVAMTYEVAGPLPLLGDRYYLDRMFMNVLSNAVKFTPPGGTVTVTGRAEGSTVVMVVRDSGIGIPRDELDNLFTRFFRASNTARHAISGTGLGLTIVRTVAERHGGTVTIDSEENVGTTVTIRLPLSDDVSPAAT</sequence>
<feature type="domain" description="HAMP" evidence="12">
    <location>
        <begin position="210"/>
        <end position="263"/>
    </location>
</feature>
<evidence type="ECO:0000313" key="14">
    <source>
        <dbReference type="Proteomes" id="UP001500218"/>
    </source>
</evidence>
<keyword evidence="4" id="KW-0597">Phosphoprotein</keyword>
<keyword evidence="5" id="KW-0808">Transferase</keyword>
<dbReference type="PRINTS" id="PR00344">
    <property type="entry name" value="BCTRLSENSOR"/>
</dbReference>
<dbReference type="InterPro" id="IPR003018">
    <property type="entry name" value="GAF"/>
</dbReference>
<dbReference type="InterPro" id="IPR036097">
    <property type="entry name" value="HisK_dim/P_sf"/>
</dbReference>
<dbReference type="SMART" id="SM00065">
    <property type="entry name" value="GAF"/>
    <property type="match status" value="1"/>
</dbReference>
<dbReference type="Gene3D" id="3.30.450.40">
    <property type="match status" value="1"/>
</dbReference>
<dbReference type="Proteomes" id="UP001500218">
    <property type="component" value="Unassembled WGS sequence"/>
</dbReference>
<dbReference type="CDD" id="cd00082">
    <property type="entry name" value="HisKA"/>
    <property type="match status" value="1"/>
</dbReference>
<dbReference type="SMART" id="SM00388">
    <property type="entry name" value="HisKA"/>
    <property type="match status" value="1"/>
</dbReference>
<reference evidence="13 14" key="1">
    <citation type="journal article" date="2019" name="Int. J. Syst. Evol. Microbiol.">
        <title>The Global Catalogue of Microorganisms (GCM) 10K type strain sequencing project: providing services to taxonomists for standard genome sequencing and annotation.</title>
        <authorList>
            <consortium name="The Broad Institute Genomics Platform"/>
            <consortium name="The Broad Institute Genome Sequencing Center for Infectious Disease"/>
            <person name="Wu L."/>
            <person name="Ma J."/>
        </authorList>
    </citation>
    <scope>NUCLEOTIDE SEQUENCE [LARGE SCALE GENOMIC DNA]</scope>
    <source>
        <strain evidence="13 14">JCM 13250</strain>
    </source>
</reference>
<dbReference type="Pfam" id="PF00672">
    <property type="entry name" value="HAMP"/>
    <property type="match status" value="1"/>
</dbReference>
<dbReference type="CDD" id="cd00075">
    <property type="entry name" value="HATPase"/>
    <property type="match status" value="1"/>
</dbReference>
<dbReference type="PANTHER" id="PTHR43711">
    <property type="entry name" value="TWO-COMPONENT HISTIDINE KINASE"/>
    <property type="match status" value="1"/>
</dbReference>
<accession>A0ABN2LPT7</accession>
<dbReference type="Gene3D" id="6.10.340.10">
    <property type="match status" value="1"/>
</dbReference>
<dbReference type="InterPro" id="IPR036890">
    <property type="entry name" value="HATPase_C_sf"/>
</dbReference>
<evidence type="ECO:0000256" key="8">
    <source>
        <dbReference type="ARBA" id="ARBA00022989"/>
    </source>
</evidence>
<organism evidence="13 14">
    <name type="scientific">Luedemannella flava</name>
    <dbReference type="NCBI Taxonomy" id="349316"/>
    <lineage>
        <taxon>Bacteria</taxon>
        <taxon>Bacillati</taxon>
        <taxon>Actinomycetota</taxon>
        <taxon>Actinomycetes</taxon>
        <taxon>Micromonosporales</taxon>
        <taxon>Micromonosporaceae</taxon>
        <taxon>Luedemannella</taxon>
    </lineage>
</organism>
<proteinExistence type="predicted"/>
<comment type="subcellular location">
    <subcellularLocation>
        <location evidence="2">Cell membrane</location>
    </subcellularLocation>
</comment>
<dbReference type="EMBL" id="BAAALT010000041">
    <property type="protein sequence ID" value="GAA1796207.1"/>
    <property type="molecule type" value="Genomic_DNA"/>
</dbReference>
<dbReference type="Pfam" id="PF02518">
    <property type="entry name" value="HATPase_c"/>
    <property type="match status" value="1"/>
</dbReference>
<dbReference type="InterPro" id="IPR003660">
    <property type="entry name" value="HAMP_dom"/>
</dbReference>
<feature type="domain" description="Histidine kinase" evidence="11">
    <location>
        <begin position="447"/>
        <end position="665"/>
    </location>
</feature>
<keyword evidence="6 10" id="KW-0812">Transmembrane</keyword>
<evidence type="ECO:0000256" key="5">
    <source>
        <dbReference type="ARBA" id="ARBA00022679"/>
    </source>
</evidence>
<comment type="caution">
    <text evidence="13">The sequence shown here is derived from an EMBL/GenBank/DDBJ whole genome shotgun (WGS) entry which is preliminary data.</text>
</comment>
<keyword evidence="8 10" id="KW-1133">Transmembrane helix</keyword>
<evidence type="ECO:0000259" key="11">
    <source>
        <dbReference type="PROSITE" id="PS50109"/>
    </source>
</evidence>
<dbReference type="InterPro" id="IPR003661">
    <property type="entry name" value="HisK_dim/P_dom"/>
</dbReference>
<dbReference type="PROSITE" id="PS50885">
    <property type="entry name" value="HAMP"/>
    <property type="match status" value="1"/>
</dbReference>
<comment type="catalytic activity">
    <reaction evidence="1">
        <text>ATP + protein L-histidine = ADP + protein N-phospho-L-histidine.</text>
        <dbReference type="EC" id="2.7.13.3"/>
    </reaction>
</comment>
<name>A0ABN2LPT7_9ACTN</name>
<feature type="transmembrane region" description="Helical" evidence="10">
    <location>
        <begin position="185"/>
        <end position="206"/>
    </location>
</feature>